<evidence type="ECO:0008006" key="3">
    <source>
        <dbReference type="Google" id="ProtNLM"/>
    </source>
</evidence>
<protein>
    <recommendedName>
        <fullName evidence="3">YbaB/EbfC family DNA-binding protein</fullName>
    </recommendedName>
</protein>
<organism evidence="1 2">
    <name type="scientific">Streptomyces yaizuensis</name>
    <dbReference type="NCBI Taxonomy" id="2989713"/>
    <lineage>
        <taxon>Bacteria</taxon>
        <taxon>Bacillati</taxon>
        <taxon>Actinomycetota</taxon>
        <taxon>Actinomycetes</taxon>
        <taxon>Kitasatosporales</taxon>
        <taxon>Streptomycetaceae</taxon>
        <taxon>Streptomyces</taxon>
    </lineage>
</organism>
<dbReference type="EMBL" id="BSBI01000016">
    <property type="protein sequence ID" value="GLF98850.1"/>
    <property type="molecule type" value="Genomic_DNA"/>
</dbReference>
<name>A0ABQ5P8D8_9ACTN</name>
<proteinExistence type="predicted"/>
<comment type="caution">
    <text evidence="1">The sequence shown here is derived from an EMBL/GenBank/DDBJ whole genome shotgun (WGS) entry which is preliminary data.</text>
</comment>
<accession>A0ABQ5P8D8</accession>
<gene>
    <name evidence="1" type="ORF">SYYSPA8_31155</name>
</gene>
<reference evidence="1 2" key="1">
    <citation type="submission" date="2022-10" db="EMBL/GenBank/DDBJ databases">
        <title>Draft genome sequence of Streptomyces sp. YSPA8.</title>
        <authorList>
            <person name="Moriuchi R."/>
            <person name="Dohra H."/>
            <person name="Yamamura H."/>
            <person name="Kodani S."/>
        </authorList>
    </citation>
    <scope>NUCLEOTIDE SEQUENCE [LARGE SCALE GENOMIC DNA]</scope>
    <source>
        <strain evidence="1 2">YSPA8</strain>
    </source>
</reference>
<sequence>MDPTELDGLVRQGPVDTLSIPDAARQLNAATRYVAQAREELTRREAEGDVPALDAEKALAFAHEAPSLSLTDDTGETVALIISPAVLEVLEDALGLLHNELHRLRGTTTTATTEELRDHLSGRMTS</sequence>
<evidence type="ECO:0000313" key="2">
    <source>
        <dbReference type="Proteomes" id="UP001291653"/>
    </source>
</evidence>
<evidence type="ECO:0000313" key="1">
    <source>
        <dbReference type="EMBL" id="GLF98850.1"/>
    </source>
</evidence>
<dbReference type="RefSeq" id="WP_323450820.1">
    <property type="nucleotide sequence ID" value="NZ_BSBI01000016.1"/>
</dbReference>
<keyword evidence="2" id="KW-1185">Reference proteome</keyword>
<dbReference type="Proteomes" id="UP001291653">
    <property type="component" value="Unassembled WGS sequence"/>
</dbReference>